<dbReference type="CDD" id="cd01347">
    <property type="entry name" value="ligand_gated_channel"/>
    <property type="match status" value="1"/>
</dbReference>
<dbReference type="GO" id="GO:0015891">
    <property type="term" value="P:siderophore transport"/>
    <property type="evidence" value="ECO:0007669"/>
    <property type="project" value="InterPro"/>
</dbReference>
<sequence length="764" mass="83205">MSFIKTRKKIVSSAIASSLSVIATHAIAQEQERVQLPTIHLEAQADKSLKVDQSANSKFTVPLLDVAKSVNVISPQLITDTKVNTLSDALRTVPGITLGAGEGGNPNGDRPFIRGYNSESSIYVDGVRNATSQNREMFAVEQVEVIKGSASALGGAGGTGGSINLISKLPKQENFIEGSVQGGTDNYARITLDGNKDFGNGTAARVAIMGHQNDKAGQKDGAEYKRFGIAPSISFGLGSPTRATLSYYYLKSDDTPDSGVPYWNHTTNTAEGKPLDAKQGIYYGWKDRDFQKQENHIGTLKLEHDITDDLTISNTAVYNKSKNEYLWTQPDDSQKNIANGKVWRRANTNISDIDGFSDQLALTGKLNTGFLKHRFNTGVEYSKQDADRGGYNVTDNVTGSSIGGSGTTNACNLANPNGWCTDAYNPNPYDPFLGNVQANEKIRSINTKTTSVYLLDNIEITPQWLLDLGVRWDKFDTDVKYHKDSGSIKAGTAYSSGDDFFNYQAGLTFKPRENGSIYFSYATSANPVGVDAGDGSEGISVPGRGTNDEQARAMNNLKPEEVKTYELGTKWDVFNNKVNLTAAIFRTEKTNTRALDSDGFTRNIGETRVDGIELGLNGNITDKWAMSAGYSFLDSELVDGGMINNALSGQPANYVSNPNNGNQIQNVPKHSATLWTTYQVLPQLSIGGGAVYSDKVYGNADNTKWVPSYVRYDAMARYDVNKNVNLQLNVNNIGDKRYFTKAYASHYATEAEGRSAVVSLNFKY</sequence>
<keyword evidence="10 15" id="KW-0798">TonB box</keyword>
<dbReference type="InterPro" id="IPR037066">
    <property type="entry name" value="Plug_dom_sf"/>
</dbReference>
<evidence type="ECO:0000256" key="4">
    <source>
        <dbReference type="ARBA" id="ARBA00022452"/>
    </source>
</evidence>
<dbReference type="Pfam" id="PF07715">
    <property type="entry name" value="Plug"/>
    <property type="match status" value="1"/>
</dbReference>
<evidence type="ECO:0000256" key="2">
    <source>
        <dbReference type="ARBA" id="ARBA00009810"/>
    </source>
</evidence>
<feature type="domain" description="TonB-dependent receptor plug" evidence="18">
    <location>
        <begin position="63"/>
        <end position="161"/>
    </location>
</feature>
<dbReference type="AlphaFoldDB" id="A0AAW8JCE2"/>
<reference evidence="19" key="1">
    <citation type="submission" date="2023-08" db="EMBL/GenBank/DDBJ databases">
        <title>Emergence of clinically-relevant ST2 carbapenem-resistant Acinetobacter baumannii strains in hospital sewages in Zhejiang, East of China.</title>
        <authorList>
            <person name="Kaichao C."/>
            <person name="Zhang R."/>
        </authorList>
    </citation>
    <scope>NUCLEOTIDE SEQUENCE</scope>
    <source>
        <strain evidence="19">M-RB-37</strain>
    </source>
</reference>
<evidence type="ECO:0000313" key="19">
    <source>
        <dbReference type="EMBL" id="MDQ8936617.1"/>
    </source>
</evidence>
<dbReference type="PANTHER" id="PTHR32552">
    <property type="entry name" value="FERRICHROME IRON RECEPTOR-RELATED"/>
    <property type="match status" value="1"/>
</dbReference>
<evidence type="ECO:0000259" key="18">
    <source>
        <dbReference type="Pfam" id="PF07715"/>
    </source>
</evidence>
<dbReference type="InterPro" id="IPR036942">
    <property type="entry name" value="Beta-barrel_TonB_sf"/>
</dbReference>
<evidence type="ECO:0000256" key="1">
    <source>
        <dbReference type="ARBA" id="ARBA00004571"/>
    </source>
</evidence>
<gene>
    <name evidence="19" type="ORF">RFH47_12910</name>
</gene>
<evidence type="ECO:0000259" key="17">
    <source>
        <dbReference type="Pfam" id="PF00593"/>
    </source>
</evidence>
<evidence type="ECO:0000256" key="12">
    <source>
        <dbReference type="ARBA" id="ARBA00023170"/>
    </source>
</evidence>
<dbReference type="RefSeq" id="WP_308980851.1">
    <property type="nucleotide sequence ID" value="NZ_JAVIDL010000028.1"/>
</dbReference>
<dbReference type="Gene3D" id="2.170.130.10">
    <property type="entry name" value="TonB-dependent receptor, plug domain"/>
    <property type="match status" value="1"/>
</dbReference>
<keyword evidence="13 14" id="KW-0998">Cell outer membrane</keyword>
<feature type="domain" description="TonB-dependent receptor-like beta-barrel" evidence="17">
    <location>
        <begin position="237"/>
        <end position="733"/>
    </location>
</feature>
<comment type="caution">
    <text evidence="19">The sequence shown here is derived from an EMBL/GenBank/DDBJ whole genome shotgun (WGS) entry which is preliminary data.</text>
</comment>
<keyword evidence="8" id="KW-0408">Iron</keyword>
<evidence type="ECO:0000256" key="3">
    <source>
        <dbReference type="ARBA" id="ARBA00022448"/>
    </source>
</evidence>
<name>A0AAW8JCE2_9GAMM</name>
<evidence type="ECO:0000256" key="13">
    <source>
        <dbReference type="ARBA" id="ARBA00023237"/>
    </source>
</evidence>
<keyword evidence="9" id="KW-0406">Ion transport</keyword>
<dbReference type="InterPro" id="IPR012910">
    <property type="entry name" value="Plug_dom"/>
</dbReference>
<evidence type="ECO:0000256" key="5">
    <source>
        <dbReference type="ARBA" id="ARBA00022496"/>
    </source>
</evidence>
<evidence type="ECO:0000256" key="8">
    <source>
        <dbReference type="ARBA" id="ARBA00023004"/>
    </source>
</evidence>
<dbReference type="Gene3D" id="2.40.170.20">
    <property type="entry name" value="TonB-dependent receptor, beta-barrel domain"/>
    <property type="match status" value="1"/>
</dbReference>
<keyword evidence="3 14" id="KW-0813">Transport</keyword>
<dbReference type="GO" id="GO:0009279">
    <property type="term" value="C:cell outer membrane"/>
    <property type="evidence" value="ECO:0007669"/>
    <property type="project" value="UniProtKB-SubCell"/>
</dbReference>
<dbReference type="EMBL" id="JAVIDL010000028">
    <property type="protein sequence ID" value="MDQ8936617.1"/>
    <property type="molecule type" value="Genomic_DNA"/>
</dbReference>
<evidence type="ECO:0000256" key="16">
    <source>
        <dbReference type="SAM" id="SignalP"/>
    </source>
</evidence>
<dbReference type="PANTHER" id="PTHR32552:SF89">
    <property type="entry name" value="CATECHOLATE SIDEROPHORE RECEPTOR FIU"/>
    <property type="match status" value="1"/>
</dbReference>
<evidence type="ECO:0000256" key="10">
    <source>
        <dbReference type="ARBA" id="ARBA00023077"/>
    </source>
</evidence>
<keyword evidence="4 14" id="KW-1134">Transmembrane beta strand</keyword>
<comment type="similarity">
    <text evidence="2 14 15">Belongs to the TonB-dependent receptor family.</text>
</comment>
<keyword evidence="6 14" id="KW-0812">Transmembrane</keyword>
<dbReference type="InterPro" id="IPR039426">
    <property type="entry name" value="TonB-dep_rcpt-like"/>
</dbReference>
<comment type="subcellular location">
    <subcellularLocation>
        <location evidence="1 14">Cell outer membrane</location>
        <topology evidence="1 14">Multi-pass membrane protein</topology>
    </subcellularLocation>
</comment>
<accession>A0AAW8JCE2</accession>
<evidence type="ECO:0000256" key="14">
    <source>
        <dbReference type="PROSITE-ProRule" id="PRU01360"/>
    </source>
</evidence>
<dbReference type="GO" id="GO:0038023">
    <property type="term" value="F:signaling receptor activity"/>
    <property type="evidence" value="ECO:0007669"/>
    <property type="project" value="InterPro"/>
</dbReference>
<dbReference type="PROSITE" id="PS52016">
    <property type="entry name" value="TONB_DEPENDENT_REC_3"/>
    <property type="match status" value="1"/>
</dbReference>
<dbReference type="InterPro" id="IPR000531">
    <property type="entry name" value="Beta-barrel_TonB"/>
</dbReference>
<organism evidence="19 20">
    <name type="scientific">Acinetobacter rudis</name>
    <dbReference type="NCBI Taxonomy" id="632955"/>
    <lineage>
        <taxon>Bacteria</taxon>
        <taxon>Pseudomonadati</taxon>
        <taxon>Pseudomonadota</taxon>
        <taxon>Gammaproteobacteria</taxon>
        <taxon>Moraxellales</taxon>
        <taxon>Moraxellaceae</taxon>
        <taxon>Acinetobacter</taxon>
    </lineage>
</organism>
<evidence type="ECO:0000256" key="9">
    <source>
        <dbReference type="ARBA" id="ARBA00023065"/>
    </source>
</evidence>
<dbReference type="Proteomes" id="UP001243844">
    <property type="component" value="Unassembled WGS sequence"/>
</dbReference>
<evidence type="ECO:0000313" key="20">
    <source>
        <dbReference type="Proteomes" id="UP001243844"/>
    </source>
</evidence>
<evidence type="ECO:0000256" key="7">
    <source>
        <dbReference type="ARBA" id="ARBA00022729"/>
    </source>
</evidence>
<dbReference type="NCBIfam" id="TIGR01783">
    <property type="entry name" value="TonB-siderophor"/>
    <property type="match status" value="1"/>
</dbReference>
<dbReference type="SUPFAM" id="SSF56935">
    <property type="entry name" value="Porins"/>
    <property type="match status" value="1"/>
</dbReference>
<keyword evidence="12 19" id="KW-0675">Receptor</keyword>
<keyword evidence="11 14" id="KW-0472">Membrane</keyword>
<dbReference type="GO" id="GO:0015344">
    <property type="term" value="F:siderophore uptake transmembrane transporter activity"/>
    <property type="evidence" value="ECO:0007669"/>
    <property type="project" value="TreeGrafter"/>
</dbReference>
<evidence type="ECO:0000256" key="15">
    <source>
        <dbReference type="RuleBase" id="RU003357"/>
    </source>
</evidence>
<dbReference type="InterPro" id="IPR010105">
    <property type="entry name" value="TonB_sidphr_rcpt"/>
</dbReference>
<protein>
    <submittedName>
        <fullName evidence="19">TonB-dependent siderophore receptor</fullName>
    </submittedName>
</protein>
<dbReference type="Pfam" id="PF00593">
    <property type="entry name" value="TonB_dep_Rec_b-barrel"/>
    <property type="match status" value="1"/>
</dbReference>
<feature type="signal peptide" evidence="16">
    <location>
        <begin position="1"/>
        <end position="28"/>
    </location>
</feature>
<evidence type="ECO:0000256" key="6">
    <source>
        <dbReference type="ARBA" id="ARBA00022692"/>
    </source>
</evidence>
<feature type="chain" id="PRO_5043477053" evidence="16">
    <location>
        <begin position="29"/>
        <end position="764"/>
    </location>
</feature>
<evidence type="ECO:0000256" key="11">
    <source>
        <dbReference type="ARBA" id="ARBA00023136"/>
    </source>
</evidence>
<keyword evidence="7 16" id="KW-0732">Signal</keyword>
<keyword evidence="5" id="KW-0410">Iron transport</keyword>
<dbReference type="FunFam" id="2.170.130.10:FF:000001">
    <property type="entry name" value="Catecholate siderophore TonB-dependent receptor"/>
    <property type="match status" value="1"/>
</dbReference>
<proteinExistence type="inferred from homology"/>